<evidence type="ECO:0000313" key="1">
    <source>
        <dbReference type="EMBL" id="KAF6134390.1"/>
    </source>
</evidence>
<comment type="caution">
    <text evidence="1">The sequence shown here is derived from an EMBL/GenBank/DDBJ whole genome shotgun (WGS) entry which is preliminary data.</text>
</comment>
<sequence length="67" mass="7422">LGQASEWIAGDWNNALREEDVAFTAGTFSPQLFACRAESFLKLQRLEDVESSLKAIPELGRYPTSCS</sequence>
<protein>
    <submittedName>
        <fullName evidence="1">Uncharacterized protein</fullName>
    </submittedName>
</protein>
<evidence type="ECO:0000313" key="2">
    <source>
        <dbReference type="Proteomes" id="UP000541444"/>
    </source>
</evidence>
<dbReference type="EMBL" id="JACGCM010002866">
    <property type="protein sequence ID" value="KAF6134390.1"/>
    <property type="molecule type" value="Genomic_DNA"/>
</dbReference>
<dbReference type="GO" id="GO:0005737">
    <property type="term" value="C:cytoplasm"/>
    <property type="evidence" value="ECO:0007669"/>
    <property type="project" value="TreeGrafter"/>
</dbReference>
<feature type="non-terminal residue" evidence="1">
    <location>
        <position position="1"/>
    </location>
</feature>
<dbReference type="InterPro" id="IPR044534">
    <property type="entry name" value="TTL1-4"/>
</dbReference>
<proteinExistence type="predicted"/>
<accession>A0A7J7KVK5</accession>
<reference evidence="1 2" key="1">
    <citation type="journal article" date="2020" name="IScience">
        <title>Genome Sequencing of the Endangered Kingdonia uniflora (Circaeasteraceae, Ranunculales) Reveals Potential Mechanisms of Evolutionary Specialization.</title>
        <authorList>
            <person name="Sun Y."/>
            <person name="Deng T."/>
            <person name="Zhang A."/>
            <person name="Moore M.J."/>
            <person name="Landis J.B."/>
            <person name="Lin N."/>
            <person name="Zhang H."/>
            <person name="Zhang X."/>
            <person name="Huang J."/>
            <person name="Zhang X."/>
            <person name="Sun H."/>
            <person name="Wang H."/>
        </authorList>
    </citation>
    <scope>NUCLEOTIDE SEQUENCE [LARGE SCALE GENOMIC DNA]</scope>
    <source>
        <strain evidence="1">TB1705</strain>
        <tissue evidence="1">Leaf</tissue>
    </source>
</reference>
<dbReference type="PANTHER" id="PTHR46050">
    <property type="entry name" value="TPR REPEAT-CONTAINING THIOREDOXIN"/>
    <property type="match status" value="1"/>
</dbReference>
<dbReference type="AlphaFoldDB" id="A0A7J7KVK5"/>
<dbReference type="Proteomes" id="UP000541444">
    <property type="component" value="Unassembled WGS sequence"/>
</dbReference>
<dbReference type="PANTHER" id="PTHR46050:SF3">
    <property type="entry name" value="TPR REPEAT-CONTAINING THIOREDOXIN TTL1"/>
    <property type="match status" value="1"/>
</dbReference>
<dbReference type="OrthoDB" id="2121326at2759"/>
<organism evidence="1 2">
    <name type="scientific">Kingdonia uniflora</name>
    <dbReference type="NCBI Taxonomy" id="39325"/>
    <lineage>
        <taxon>Eukaryota</taxon>
        <taxon>Viridiplantae</taxon>
        <taxon>Streptophyta</taxon>
        <taxon>Embryophyta</taxon>
        <taxon>Tracheophyta</taxon>
        <taxon>Spermatophyta</taxon>
        <taxon>Magnoliopsida</taxon>
        <taxon>Ranunculales</taxon>
        <taxon>Circaeasteraceae</taxon>
        <taxon>Kingdonia</taxon>
    </lineage>
</organism>
<keyword evidence="2" id="KW-1185">Reference proteome</keyword>
<gene>
    <name evidence="1" type="ORF">GIB67_005782</name>
</gene>
<name>A0A7J7KVK5_9MAGN</name>